<dbReference type="InterPro" id="IPR002347">
    <property type="entry name" value="SDR_fam"/>
</dbReference>
<feature type="domain" description="Ketoreductase" evidence="2">
    <location>
        <begin position="7"/>
        <end position="187"/>
    </location>
</feature>
<dbReference type="PRINTS" id="PR00081">
    <property type="entry name" value="GDHRDH"/>
</dbReference>
<dbReference type="PROSITE" id="PS00061">
    <property type="entry name" value="ADH_SHORT"/>
    <property type="match status" value="1"/>
</dbReference>
<comment type="similarity">
    <text evidence="1">Belongs to the short-chain dehydrogenases/reductases (SDR) family.</text>
</comment>
<proteinExistence type="inferred from homology"/>
<protein>
    <submittedName>
        <fullName evidence="3">(R,R)-butanediol dehydrogenase</fullName>
    </submittedName>
</protein>
<dbReference type="EMBL" id="BAEK01000043">
    <property type="protein sequence ID" value="GAC05708.1"/>
    <property type="molecule type" value="Genomic_DNA"/>
</dbReference>
<dbReference type="PANTHER" id="PTHR42879">
    <property type="entry name" value="3-OXOACYL-(ACYL-CARRIER-PROTEIN) REDUCTASE"/>
    <property type="match status" value="1"/>
</dbReference>
<dbReference type="Gene3D" id="3.40.50.720">
    <property type="entry name" value="NAD(P)-binding Rossmann-like Domain"/>
    <property type="match status" value="1"/>
</dbReference>
<gene>
    <name evidence="3" type="primary">butA</name>
    <name evidence="3" type="ORF">GAGA_2869</name>
</gene>
<evidence type="ECO:0000256" key="1">
    <source>
        <dbReference type="ARBA" id="ARBA00006484"/>
    </source>
</evidence>
<evidence type="ECO:0000259" key="2">
    <source>
        <dbReference type="SMART" id="SM00822"/>
    </source>
</evidence>
<dbReference type="InterPro" id="IPR020904">
    <property type="entry name" value="Sc_DH/Rdtase_CS"/>
</dbReference>
<dbReference type="Proteomes" id="UP000008372">
    <property type="component" value="Unassembled WGS sequence"/>
</dbReference>
<keyword evidence="4" id="KW-1185">Reference proteome</keyword>
<dbReference type="RefSeq" id="WP_008304476.1">
    <property type="nucleotide sequence ID" value="NZ_BAEK01000043.1"/>
</dbReference>
<evidence type="ECO:0000313" key="3">
    <source>
        <dbReference type="EMBL" id="GAC05708.1"/>
    </source>
</evidence>
<organism evidence="3 4">
    <name type="scientific">Paraglaciecola agarilytica NO2</name>
    <dbReference type="NCBI Taxonomy" id="1125747"/>
    <lineage>
        <taxon>Bacteria</taxon>
        <taxon>Pseudomonadati</taxon>
        <taxon>Pseudomonadota</taxon>
        <taxon>Gammaproteobacteria</taxon>
        <taxon>Alteromonadales</taxon>
        <taxon>Alteromonadaceae</taxon>
        <taxon>Paraglaciecola</taxon>
    </lineage>
</organism>
<evidence type="ECO:0000313" key="4">
    <source>
        <dbReference type="Proteomes" id="UP000008372"/>
    </source>
</evidence>
<dbReference type="SMART" id="SM00822">
    <property type="entry name" value="PKS_KR"/>
    <property type="match status" value="1"/>
</dbReference>
<accession>A0ABQ0I8N8</accession>
<comment type="caution">
    <text evidence="3">The sequence shown here is derived from an EMBL/GenBank/DDBJ whole genome shotgun (WGS) entry which is preliminary data.</text>
</comment>
<name>A0ABQ0I8N8_9ALTE</name>
<reference evidence="3 4" key="1">
    <citation type="journal article" date="2014" name="Environ. Microbiol.">
        <title>Comparative genomics of the marine bacterial genus Glaciecola reveals the high degree of genomic diversity and genomic characteristic for cold adaptation.</title>
        <authorList>
            <person name="Qin Q.L."/>
            <person name="Xie B.B."/>
            <person name="Yu Y."/>
            <person name="Shu Y.L."/>
            <person name="Rong J.C."/>
            <person name="Zhang Y.J."/>
            <person name="Zhao D.L."/>
            <person name="Chen X.L."/>
            <person name="Zhang X.Y."/>
            <person name="Chen B."/>
            <person name="Zhou B.C."/>
            <person name="Zhang Y.Z."/>
        </authorList>
    </citation>
    <scope>NUCLEOTIDE SEQUENCE [LARGE SCALE GENOMIC DNA]</scope>
    <source>
        <strain evidence="3 4">NO2</strain>
    </source>
</reference>
<sequence>MNSNSTKVALVTGAAQGLGYVICESLIKAGYSVVVSDIDADTARSAALALDDSGKKALSVKLDVMQKQDFAHALTFTTEAFGHCDLLVNNAAMTPTTAVMDITPEEFSQVLDINLRGNFLGCQVFGQYFADKGFGRIVNLASLAGQMGGTASGAHYASSKAGIMTLTKIFARQFADAGVTVNAIAPGPVDVPSVRDKVPAEKLEQIINNMIPVKAMSNPAFIGSMVVMLAADEANTVTGATWDINGGIFMR</sequence>
<dbReference type="PRINTS" id="PR00080">
    <property type="entry name" value="SDRFAMILY"/>
</dbReference>
<dbReference type="SUPFAM" id="SSF51735">
    <property type="entry name" value="NAD(P)-binding Rossmann-fold domains"/>
    <property type="match status" value="1"/>
</dbReference>
<dbReference type="InterPro" id="IPR050259">
    <property type="entry name" value="SDR"/>
</dbReference>
<dbReference type="InterPro" id="IPR057326">
    <property type="entry name" value="KR_dom"/>
</dbReference>
<dbReference type="Pfam" id="PF13561">
    <property type="entry name" value="adh_short_C2"/>
    <property type="match status" value="1"/>
</dbReference>
<dbReference type="PANTHER" id="PTHR42879:SF2">
    <property type="entry name" value="3-OXOACYL-[ACYL-CARRIER-PROTEIN] REDUCTASE FABG"/>
    <property type="match status" value="1"/>
</dbReference>
<dbReference type="InterPro" id="IPR036291">
    <property type="entry name" value="NAD(P)-bd_dom_sf"/>
</dbReference>